<dbReference type="Proteomes" id="UP000271193">
    <property type="component" value="Chromosome"/>
</dbReference>
<organism evidence="1 2">
    <name type="scientific">Chryseobacterium bernardetii</name>
    <dbReference type="NCBI Taxonomy" id="1241978"/>
    <lineage>
        <taxon>Bacteria</taxon>
        <taxon>Pseudomonadati</taxon>
        <taxon>Bacteroidota</taxon>
        <taxon>Flavobacteriia</taxon>
        <taxon>Flavobacteriales</taxon>
        <taxon>Weeksellaceae</taxon>
        <taxon>Chryseobacterium group</taxon>
        <taxon>Chryseobacterium</taxon>
    </lineage>
</organism>
<gene>
    <name evidence="1" type="ORF">EG339_06595</name>
</gene>
<sequence>MLYLPETLVLNQPESDVNNYEESSNTCFCLGFTKVQSKIKMDIGEEYQDLLNAHLTAISWIEDNKGNIYSGDNASRANPYRDRIIKTCTLYIDRGGKIVQGHYQELKYYAQIVQRSPTSATDDRIEKKIRTENDFKTRFKSQGLQLHQEIIDQGLLRIEGFEDFKMNPNAEFFKKIKEVCLFNQSSEMNFIYAIAHKEKKYLDIVKNTVSLAAVPYELELGPFVKVLQESLGLVAFLCDVDSEYELTDSLFEYRGPVIISDVYNSNYTNKLIEIQDGSGTKEWEGRKQSKVLESGMDKDKLSKFSALESFMELQTTLTEEIKKK</sequence>
<protein>
    <submittedName>
        <fullName evidence="1">Uncharacterized protein</fullName>
    </submittedName>
</protein>
<evidence type="ECO:0000313" key="1">
    <source>
        <dbReference type="EMBL" id="AZB24300.1"/>
    </source>
</evidence>
<dbReference type="GeneID" id="99064479"/>
<dbReference type="RefSeq" id="WP_123869412.1">
    <property type="nucleotide sequence ID" value="NZ_CP033932.1"/>
</dbReference>
<dbReference type="AlphaFoldDB" id="A0A3G6TDZ2"/>
<name>A0A3G6TDZ2_9FLAO</name>
<dbReference type="KEGG" id="cben:EG339_06595"/>
<reference evidence="2" key="1">
    <citation type="submission" date="2018-11" db="EMBL/GenBank/DDBJ databases">
        <title>Proposal to divide the Flavobacteriaceae and reorganize its genera based on Amino Acid Identity values calculated from whole genome sequences.</title>
        <authorList>
            <person name="Nicholson A.C."/>
            <person name="Gulvik C.A."/>
            <person name="Whitney A.M."/>
            <person name="Humrighouse B.W."/>
            <person name="Bell M."/>
            <person name="Holmes B."/>
            <person name="Steigerwalt A.G."/>
            <person name="Villarma A."/>
            <person name="Sheth M."/>
            <person name="Batra D."/>
            <person name="Pryor J."/>
            <person name="Bernardet J.-F."/>
            <person name="Hugo C."/>
            <person name="Kampfer P."/>
            <person name="Newman J."/>
            <person name="McQuiston J.R."/>
        </authorList>
    </citation>
    <scope>NUCLEOTIDE SEQUENCE [LARGE SCALE GENOMIC DNA]</scope>
    <source>
        <strain evidence="2">G0229</strain>
    </source>
</reference>
<proteinExistence type="predicted"/>
<evidence type="ECO:0000313" key="2">
    <source>
        <dbReference type="Proteomes" id="UP000271193"/>
    </source>
</evidence>
<accession>A0A3G6TDZ2</accession>
<dbReference type="EMBL" id="CP033932">
    <property type="protein sequence ID" value="AZB24300.1"/>
    <property type="molecule type" value="Genomic_DNA"/>
</dbReference>
<keyword evidence="2" id="KW-1185">Reference proteome</keyword>